<feature type="domain" description="Glycosyltransferase subfamily 4-like N-terminal" evidence="1">
    <location>
        <begin position="23"/>
        <end position="172"/>
    </location>
</feature>
<organism evidence="2 3">
    <name type="scientific">Aurantimonas endophytica</name>
    <dbReference type="NCBI Taxonomy" id="1522175"/>
    <lineage>
        <taxon>Bacteria</taxon>
        <taxon>Pseudomonadati</taxon>
        <taxon>Pseudomonadota</taxon>
        <taxon>Alphaproteobacteria</taxon>
        <taxon>Hyphomicrobiales</taxon>
        <taxon>Aurantimonadaceae</taxon>
        <taxon>Aurantimonas</taxon>
    </lineage>
</organism>
<dbReference type="InterPro" id="IPR028098">
    <property type="entry name" value="Glyco_trans_4-like_N"/>
</dbReference>
<dbReference type="SUPFAM" id="SSF53756">
    <property type="entry name" value="UDP-Glycosyltransferase/glycogen phosphorylase"/>
    <property type="match status" value="1"/>
</dbReference>
<dbReference type="EMBL" id="JACIEM010000005">
    <property type="protein sequence ID" value="MBB4004833.1"/>
    <property type="molecule type" value="Genomic_DNA"/>
</dbReference>
<proteinExistence type="predicted"/>
<dbReference type="Proteomes" id="UP000588647">
    <property type="component" value="Unassembled WGS sequence"/>
</dbReference>
<dbReference type="RefSeq" id="WP_183210401.1">
    <property type="nucleotide sequence ID" value="NZ_JAAAMM010000005.1"/>
</dbReference>
<evidence type="ECO:0000313" key="2">
    <source>
        <dbReference type="EMBL" id="MBB4004833.1"/>
    </source>
</evidence>
<evidence type="ECO:0000313" key="3">
    <source>
        <dbReference type="Proteomes" id="UP000588647"/>
    </source>
</evidence>
<protein>
    <submittedName>
        <fullName evidence="2">Glycosyltransferase involved in cell wall biosynthesis</fullName>
    </submittedName>
</protein>
<reference evidence="2 3" key="1">
    <citation type="submission" date="2020-08" db="EMBL/GenBank/DDBJ databases">
        <title>Genomic Encyclopedia of Type Strains, Phase IV (KMG-IV): sequencing the most valuable type-strain genomes for metagenomic binning, comparative biology and taxonomic classification.</title>
        <authorList>
            <person name="Goeker M."/>
        </authorList>
    </citation>
    <scope>NUCLEOTIDE SEQUENCE [LARGE SCALE GENOMIC DNA]</scope>
    <source>
        <strain evidence="2 3">DSM 103570</strain>
    </source>
</reference>
<dbReference type="GO" id="GO:0016757">
    <property type="term" value="F:glycosyltransferase activity"/>
    <property type="evidence" value="ECO:0007669"/>
    <property type="project" value="UniProtKB-ARBA"/>
</dbReference>
<gene>
    <name evidence="2" type="ORF">GGR03_003928</name>
</gene>
<dbReference type="PANTHER" id="PTHR12526:SF638">
    <property type="entry name" value="SPORE COAT PROTEIN SA"/>
    <property type="match status" value="1"/>
</dbReference>
<evidence type="ECO:0000259" key="1">
    <source>
        <dbReference type="Pfam" id="PF13579"/>
    </source>
</evidence>
<dbReference type="Pfam" id="PF13692">
    <property type="entry name" value="Glyco_trans_1_4"/>
    <property type="match status" value="1"/>
</dbReference>
<dbReference type="AlphaFoldDB" id="A0A7W6MRC9"/>
<comment type="caution">
    <text evidence="2">The sequence shown here is derived from an EMBL/GenBank/DDBJ whole genome shotgun (WGS) entry which is preliminary data.</text>
</comment>
<name>A0A7W6MRC9_9HYPH</name>
<sequence length="387" mass="42683">MAAPKRVLIAINTSWNIFNFRAGLIRGLRERGYEVIAVAPHDAYAPRLAELGCRYVPLPMDNKGTSPLKDLALAIRFWRLLRRERPDVFLGYTIKPNVYGSVAARLLGIPVINNIAGLGTAFIRENWLTRLVKGLYRAGLAGSKTIFFQNEDDRALFVGNGIVRKERTALLPGSGIDLHLFAPEPEPGSGAPFSFLLVARLLWDKGVGEYVEAARLVREKRPDVQFRLLGFLDVVNRTAIPQAAVDAWVQEGIIDYLGSCEDVRPHLAEAHCVVLPSYREGTPRTLLEAASMAKPLIATDVPGCRQVVDDGENGYLCRPRDVPDLAAKMLAMLALGHQDLNSMGLAGRLKMEREFDEAIVLAQYLKAIEAALQPRAARNAPAECHQT</sequence>
<keyword evidence="3" id="KW-1185">Reference proteome</keyword>
<accession>A0A7W6MRC9</accession>
<dbReference type="Gene3D" id="3.40.50.2000">
    <property type="entry name" value="Glycogen Phosphorylase B"/>
    <property type="match status" value="2"/>
</dbReference>
<dbReference type="Pfam" id="PF13579">
    <property type="entry name" value="Glyco_trans_4_4"/>
    <property type="match status" value="1"/>
</dbReference>
<keyword evidence="2" id="KW-0808">Transferase</keyword>
<dbReference type="PANTHER" id="PTHR12526">
    <property type="entry name" value="GLYCOSYLTRANSFERASE"/>
    <property type="match status" value="1"/>
</dbReference>
<dbReference type="CDD" id="cd03808">
    <property type="entry name" value="GT4_CapM-like"/>
    <property type="match status" value="1"/>
</dbReference>